<organism evidence="1 2">
    <name type="scientific">Flammeovirga aprica JL-4</name>
    <dbReference type="NCBI Taxonomy" id="694437"/>
    <lineage>
        <taxon>Bacteria</taxon>
        <taxon>Pseudomonadati</taxon>
        <taxon>Bacteroidota</taxon>
        <taxon>Cytophagia</taxon>
        <taxon>Cytophagales</taxon>
        <taxon>Flammeovirgaceae</taxon>
        <taxon>Flammeovirga</taxon>
    </lineage>
</organism>
<evidence type="ECO:0000313" key="2">
    <source>
        <dbReference type="Proteomes" id="UP000576082"/>
    </source>
</evidence>
<proteinExistence type="predicted"/>
<dbReference type="RefSeq" id="WP_169659806.1">
    <property type="nucleotide sequence ID" value="NZ_JABANE010000105.1"/>
</dbReference>
<dbReference type="AlphaFoldDB" id="A0A7X9XCA1"/>
<comment type="caution">
    <text evidence="1">The sequence shown here is derived from an EMBL/GenBank/DDBJ whole genome shotgun (WGS) entry which is preliminary data.</text>
</comment>
<protein>
    <submittedName>
        <fullName evidence="1">Uncharacterized protein</fullName>
    </submittedName>
</protein>
<evidence type="ECO:0000313" key="1">
    <source>
        <dbReference type="EMBL" id="NME71592.1"/>
    </source>
</evidence>
<accession>A0A7X9XCA1</accession>
<keyword evidence="2" id="KW-1185">Reference proteome</keyword>
<gene>
    <name evidence="1" type="ORF">HHU12_26730</name>
</gene>
<reference evidence="1 2" key="1">
    <citation type="submission" date="2020-04" db="EMBL/GenBank/DDBJ databases">
        <title>Flammeovirga sp. SR4, a novel species isolated from seawater.</title>
        <authorList>
            <person name="Wang X."/>
        </authorList>
    </citation>
    <scope>NUCLEOTIDE SEQUENCE [LARGE SCALE GENOMIC DNA]</scope>
    <source>
        <strain evidence="1 2">ATCC 23126</strain>
    </source>
</reference>
<sequence length="264" mass="30625">MLKKDKCIQAIQKWAETKSDFSKVNKLIDPTKGFRFDKSDREWLKKNNDNSQFHIYAGVHDEKFILILVPLDKKGAEVQLDKYLTKKLSHLKYDITLVEKDVVTTTSKTRLSKSLEIEKFWQEVDYPVINEPSITEKASAKDIEQWKYNCLDWFYYECNTFKGKYIFNAFTVPYADLESGGEYQDDVVALFGFKNSFIYQKHLPILIFVATNHKDNDPSELRTGEILKVKNTEGQPTLQLLSNAGDWSHPCPPLCKSKNTFSLL</sequence>
<name>A0A7X9XCA1_9BACT</name>
<dbReference type="EMBL" id="JABANE010000105">
    <property type="protein sequence ID" value="NME71592.1"/>
    <property type="molecule type" value="Genomic_DNA"/>
</dbReference>
<dbReference type="Proteomes" id="UP000576082">
    <property type="component" value="Unassembled WGS sequence"/>
</dbReference>